<feature type="region of interest" description="Disordered" evidence="1">
    <location>
        <begin position="96"/>
        <end position="119"/>
    </location>
</feature>
<evidence type="ECO:0000256" key="1">
    <source>
        <dbReference type="SAM" id="MobiDB-lite"/>
    </source>
</evidence>
<name>A0A9W7DPI6_9STRA</name>
<sequence length="228" mass="24786">MLCYLPPLPAWNSINRLRHLCHDTTLPLIPPCLRVAHPCPFGEFEEGTGGVTGVEDGDIEVVVVGASIAKRRGYTVLYLEVNDGVKDLVLGVRRSYMSGKPPPPHSPAPAGGKKGSAPLDDGDKFVPSLILGHFTCSEEAEVYRSAVEMELSSMGGLRFSPEKLALLHRHSEHKPFKLLQTRGAGGGGKEGVRWYDIEGDDGEMEDMPPDVEKGTASNKKKKKKTWGN</sequence>
<accession>A0A9W7DPI6</accession>
<dbReference type="EMBL" id="BRXZ01000676">
    <property type="protein sequence ID" value="GMH50568.1"/>
    <property type="molecule type" value="Genomic_DNA"/>
</dbReference>
<feature type="compositionally biased region" description="Basic residues" evidence="1">
    <location>
        <begin position="218"/>
        <end position="228"/>
    </location>
</feature>
<dbReference type="AlphaFoldDB" id="A0A9W7DPI6"/>
<dbReference type="Proteomes" id="UP001165082">
    <property type="component" value="Unassembled WGS sequence"/>
</dbReference>
<protein>
    <submittedName>
        <fullName evidence="2">Uncharacterized protein</fullName>
    </submittedName>
</protein>
<gene>
    <name evidence="2" type="ORF">TrRE_jg13156</name>
</gene>
<evidence type="ECO:0000313" key="3">
    <source>
        <dbReference type="Proteomes" id="UP001165082"/>
    </source>
</evidence>
<proteinExistence type="predicted"/>
<keyword evidence="3" id="KW-1185">Reference proteome</keyword>
<evidence type="ECO:0000313" key="2">
    <source>
        <dbReference type="EMBL" id="GMH50568.1"/>
    </source>
</evidence>
<feature type="compositionally biased region" description="Acidic residues" evidence="1">
    <location>
        <begin position="197"/>
        <end position="209"/>
    </location>
</feature>
<feature type="region of interest" description="Disordered" evidence="1">
    <location>
        <begin position="181"/>
        <end position="228"/>
    </location>
</feature>
<reference evidence="2" key="1">
    <citation type="submission" date="2022-07" db="EMBL/GenBank/DDBJ databases">
        <title>Genome analysis of Parmales, a sister group of diatoms, reveals the evolutionary specialization of diatoms from phago-mixotrophs to photoautotrophs.</title>
        <authorList>
            <person name="Ban H."/>
            <person name="Sato S."/>
            <person name="Yoshikawa S."/>
            <person name="Kazumasa Y."/>
            <person name="Nakamura Y."/>
            <person name="Ichinomiya M."/>
            <person name="Saitoh K."/>
            <person name="Sato N."/>
            <person name="Blanc-Mathieu R."/>
            <person name="Endo H."/>
            <person name="Kuwata A."/>
            <person name="Ogata H."/>
        </authorList>
    </citation>
    <scope>NUCLEOTIDE SEQUENCE</scope>
</reference>
<organism evidence="2 3">
    <name type="scientific">Triparma retinervis</name>
    <dbReference type="NCBI Taxonomy" id="2557542"/>
    <lineage>
        <taxon>Eukaryota</taxon>
        <taxon>Sar</taxon>
        <taxon>Stramenopiles</taxon>
        <taxon>Ochrophyta</taxon>
        <taxon>Bolidophyceae</taxon>
        <taxon>Parmales</taxon>
        <taxon>Triparmaceae</taxon>
        <taxon>Triparma</taxon>
    </lineage>
</organism>
<comment type="caution">
    <text evidence="2">The sequence shown here is derived from an EMBL/GenBank/DDBJ whole genome shotgun (WGS) entry which is preliminary data.</text>
</comment>